<evidence type="ECO:0000256" key="4">
    <source>
        <dbReference type="ARBA" id="ARBA00022692"/>
    </source>
</evidence>
<dbReference type="InterPro" id="IPR036259">
    <property type="entry name" value="MFS_trans_sf"/>
</dbReference>
<feature type="transmembrane region" description="Helical" evidence="7">
    <location>
        <begin position="269"/>
        <end position="288"/>
    </location>
</feature>
<sequence length="405" mass="43980">MGQSVSLLGTWMQKTAVSWVIYSLTQSKFMLGVTVFATLFPTAIMSLYGGVIADRHNRHSVLLITQIVSLLQAILLTISIVFFKDHAVWTIIVLSAVLGIINGFDVPARQSLVREMVDNKDDLPNALALNSSMVNLSKLIGPALAGFILESFGDEVCFGMNAMSFIPVIISLLLMRLPKQELKPKADRNIKNEFKDAFNYIISTPEIHSVLIFVGLMSLFVLSFTTLTPAFAKDVFNGSASTLGVIDGIIGFGAFIGAIFLASLKPGANLVKVLAINSLIFGVGLILFSETSNYYLALFFVGIAAFGMMSVRTITNTIIQVNVPNHFRGRVISIYVMTLTGLLPIGSLAIGSISHFIGVQATVLIQGVLAIVIALFYGKYLKKQKLKKEAVNLLKQRPEQGLGVK</sequence>
<feature type="transmembrane region" description="Helical" evidence="7">
    <location>
        <begin position="198"/>
        <end position="222"/>
    </location>
</feature>
<feature type="domain" description="Major facilitator superfamily (MFS) profile" evidence="8">
    <location>
        <begin position="1"/>
        <end position="385"/>
    </location>
</feature>
<dbReference type="STRING" id="1347342.BN863_11920"/>
<keyword evidence="6 7" id="KW-0472">Membrane</keyword>
<feature type="transmembrane region" description="Helical" evidence="7">
    <location>
        <begin position="242"/>
        <end position="262"/>
    </location>
</feature>
<feature type="transmembrane region" description="Helical" evidence="7">
    <location>
        <begin position="88"/>
        <end position="106"/>
    </location>
</feature>
<evidence type="ECO:0000256" key="2">
    <source>
        <dbReference type="ARBA" id="ARBA00022448"/>
    </source>
</evidence>
<dbReference type="CDD" id="cd06173">
    <property type="entry name" value="MFS_MefA_like"/>
    <property type="match status" value="1"/>
</dbReference>
<protein>
    <submittedName>
        <fullName evidence="9">Major facility superfamily permease</fullName>
    </submittedName>
</protein>
<feature type="transmembrane region" description="Helical" evidence="7">
    <location>
        <begin position="29"/>
        <end position="49"/>
    </location>
</feature>
<feature type="transmembrane region" description="Helical" evidence="7">
    <location>
        <begin position="127"/>
        <end position="152"/>
    </location>
</feature>
<dbReference type="GO" id="GO:0022857">
    <property type="term" value="F:transmembrane transporter activity"/>
    <property type="evidence" value="ECO:0007669"/>
    <property type="project" value="InterPro"/>
</dbReference>
<evidence type="ECO:0000313" key="10">
    <source>
        <dbReference type="Proteomes" id="UP000016160"/>
    </source>
</evidence>
<dbReference type="PANTHER" id="PTHR23513:SF11">
    <property type="entry name" value="STAPHYLOFERRIN A TRANSPORTER"/>
    <property type="match status" value="1"/>
</dbReference>
<dbReference type="InterPro" id="IPR010290">
    <property type="entry name" value="TM_effector"/>
</dbReference>
<keyword evidence="5 7" id="KW-1133">Transmembrane helix</keyword>
<keyword evidence="3" id="KW-1003">Cell membrane</keyword>
<reference evidence="9 10" key="1">
    <citation type="journal article" date="2013" name="Appl. Environ. Microbiol.">
        <title>The genome of the alga-associated marine flavobacterium Formosa agariphila KMM 3901T reveals a broad potential for degradation of algal polysaccharides.</title>
        <authorList>
            <person name="Mann A.J."/>
            <person name="Hahnke R.L."/>
            <person name="Huang S."/>
            <person name="Werner J."/>
            <person name="Xing P."/>
            <person name="Barbeyron T."/>
            <person name="Huettel B."/>
            <person name="Stueber K."/>
            <person name="Reinhardt R."/>
            <person name="Harder J."/>
            <person name="Gloeckner F.O."/>
            <person name="Amann R.I."/>
            <person name="Teeling H."/>
        </authorList>
    </citation>
    <scope>NUCLEOTIDE SEQUENCE [LARGE SCALE GENOMIC DNA]</scope>
    <source>
        <strain evidence="10">DSM 15362 / KCTC 12365 / LMG 23005 / KMM 3901</strain>
    </source>
</reference>
<evidence type="ECO:0000256" key="3">
    <source>
        <dbReference type="ARBA" id="ARBA00022475"/>
    </source>
</evidence>
<evidence type="ECO:0000313" key="9">
    <source>
        <dbReference type="EMBL" id="CDF78904.1"/>
    </source>
</evidence>
<feature type="transmembrane region" description="Helical" evidence="7">
    <location>
        <begin position="158"/>
        <end position="177"/>
    </location>
</feature>
<feature type="transmembrane region" description="Helical" evidence="7">
    <location>
        <begin position="356"/>
        <end position="378"/>
    </location>
</feature>
<name>T2KLN4_FORAG</name>
<evidence type="ECO:0000256" key="5">
    <source>
        <dbReference type="ARBA" id="ARBA00022989"/>
    </source>
</evidence>
<evidence type="ECO:0000259" key="8">
    <source>
        <dbReference type="PROSITE" id="PS50850"/>
    </source>
</evidence>
<feature type="transmembrane region" description="Helical" evidence="7">
    <location>
        <begin position="294"/>
        <end position="311"/>
    </location>
</feature>
<evidence type="ECO:0000256" key="7">
    <source>
        <dbReference type="SAM" id="Phobius"/>
    </source>
</evidence>
<dbReference type="Gene3D" id="1.20.1250.20">
    <property type="entry name" value="MFS general substrate transporter like domains"/>
    <property type="match status" value="1"/>
</dbReference>
<keyword evidence="2" id="KW-0813">Transport</keyword>
<accession>T2KLN4</accession>
<dbReference type="PATRIC" id="fig|1347342.6.peg.1202"/>
<dbReference type="GO" id="GO:0005886">
    <property type="term" value="C:plasma membrane"/>
    <property type="evidence" value="ECO:0007669"/>
    <property type="project" value="UniProtKB-SubCell"/>
</dbReference>
<dbReference type="EMBL" id="HG315671">
    <property type="protein sequence ID" value="CDF78904.1"/>
    <property type="molecule type" value="Genomic_DNA"/>
</dbReference>
<gene>
    <name evidence="9" type="ORF">BN863_11920</name>
</gene>
<dbReference type="Proteomes" id="UP000016160">
    <property type="component" value="Chromosome"/>
</dbReference>
<comment type="subcellular location">
    <subcellularLocation>
        <location evidence="1">Cell membrane</location>
        <topology evidence="1">Multi-pass membrane protein</topology>
    </subcellularLocation>
</comment>
<dbReference type="InterPro" id="IPR020846">
    <property type="entry name" value="MFS_dom"/>
</dbReference>
<keyword evidence="4 7" id="KW-0812">Transmembrane</keyword>
<feature type="transmembrane region" description="Helical" evidence="7">
    <location>
        <begin position="332"/>
        <end position="350"/>
    </location>
</feature>
<evidence type="ECO:0000256" key="1">
    <source>
        <dbReference type="ARBA" id="ARBA00004651"/>
    </source>
</evidence>
<dbReference type="eggNOG" id="COG0477">
    <property type="taxonomic scope" value="Bacteria"/>
</dbReference>
<dbReference type="PANTHER" id="PTHR23513">
    <property type="entry name" value="INTEGRAL MEMBRANE EFFLUX PROTEIN-RELATED"/>
    <property type="match status" value="1"/>
</dbReference>
<organism evidence="9 10">
    <name type="scientific">Formosa agariphila (strain DSM 15362 / KCTC 12365 / LMG 23005 / KMM 3901 / M-2Alg 35-1)</name>
    <dbReference type="NCBI Taxonomy" id="1347342"/>
    <lineage>
        <taxon>Bacteria</taxon>
        <taxon>Pseudomonadati</taxon>
        <taxon>Bacteroidota</taxon>
        <taxon>Flavobacteriia</taxon>
        <taxon>Flavobacteriales</taxon>
        <taxon>Flavobacteriaceae</taxon>
        <taxon>Formosa</taxon>
    </lineage>
</organism>
<dbReference type="SUPFAM" id="SSF103473">
    <property type="entry name" value="MFS general substrate transporter"/>
    <property type="match status" value="1"/>
</dbReference>
<feature type="transmembrane region" description="Helical" evidence="7">
    <location>
        <begin position="61"/>
        <end position="82"/>
    </location>
</feature>
<keyword evidence="10" id="KW-1185">Reference proteome</keyword>
<dbReference type="Pfam" id="PF05977">
    <property type="entry name" value="MFS_3"/>
    <property type="match status" value="1"/>
</dbReference>
<dbReference type="HOGENOM" id="CLU_034180_11_2_10"/>
<evidence type="ECO:0000256" key="6">
    <source>
        <dbReference type="ARBA" id="ARBA00023136"/>
    </source>
</evidence>
<dbReference type="AlphaFoldDB" id="T2KLN4"/>
<dbReference type="PROSITE" id="PS50850">
    <property type="entry name" value="MFS"/>
    <property type="match status" value="1"/>
</dbReference>
<proteinExistence type="predicted"/>